<protein>
    <submittedName>
        <fullName evidence="1">Uncharacterized protein</fullName>
    </submittedName>
</protein>
<dbReference type="Gramene" id="KZM87819">
    <property type="protein sequence ID" value="KZM87819"/>
    <property type="gene ID" value="DCAR_024920"/>
</dbReference>
<dbReference type="AlphaFoldDB" id="A0A161Y686"/>
<reference evidence="1" key="2">
    <citation type="submission" date="2022-03" db="EMBL/GenBank/DDBJ databases">
        <title>Draft title - Genomic analysis of global carrot germplasm unveils the trajectory of domestication and the origin of high carotenoid orange carrot.</title>
        <authorList>
            <person name="Iorizzo M."/>
            <person name="Ellison S."/>
            <person name="Senalik D."/>
            <person name="Macko-Podgorni A."/>
            <person name="Grzebelus D."/>
            <person name="Bostan H."/>
            <person name="Rolling W."/>
            <person name="Curaba J."/>
            <person name="Simon P."/>
        </authorList>
    </citation>
    <scope>NUCLEOTIDE SEQUENCE</scope>
    <source>
        <tissue evidence="1">Leaf</tissue>
    </source>
</reference>
<gene>
    <name evidence="1" type="ORF">DCAR_0728608</name>
</gene>
<reference evidence="1" key="1">
    <citation type="journal article" date="2016" name="Nat. Genet.">
        <title>A high-quality carrot genome assembly provides new insights into carotenoid accumulation and asterid genome evolution.</title>
        <authorList>
            <person name="Iorizzo M."/>
            <person name="Ellison S."/>
            <person name="Senalik D."/>
            <person name="Zeng P."/>
            <person name="Satapoomin P."/>
            <person name="Huang J."/>
            <person name="Bowman M."/>
            <person name="Iovene M."/>
            <person name="Sanseverino W."/>
            <person name="Cavagnaro P."/>
            <person name="Yildiz M."/>
            <person name="Macko-Podgorni A."/>
            <person name="Moranska E."/>
            <person name="Grzebelus E."/>
            <person name="Grzebelus D."/>
            <person name="Ashrafi H."/>
            <person name="Zheng Z."/>
            <person name="Cheng S."/>
            <person name="Spooner D."/>
            <person name="Van Deynze A."/>
            <person name="Simon P."/>
        </authorList>
    </citation>
    <scope>NUCLEOTIDE SEQUENCE</scope>
    <source>
        <tissue evidence="1">Leaf</tissue>
    </source>
</reference>
<name>A0A161Y686_DAUCS</name>
<proteinExistence type="predicted"/>
<dbReference type="Proteomes" id="UP000077755">
    <property type="component" value="Chromosome 7"/>
</dbReference>
<evidence type="ECO:0000313" key="1">
    <source>
        <dbReference type="EMBL" id="WOH09153.1"/>
    </source>
</evidence>
<accession>A0A161Y686</accession>
<sequence length="97" mass="11162">MFSPRNPTRRPLQSLRAAFGDDYFMCRFQHVSCYDVDIMFQGMKRDIDTVSENESTGSKKRVGRAALNEFLENRLKNMQDVNTNSTMDRGIAIKFGS</sequence>
<dbReference type="EMBL" id="CP093349">
    <property type="protein sequence ID" value="WOH09153.1"/>
    <property type="molecule type" value="Genomic_DNA"/>
</dbReference>
<evidence type="ECO:0000313" key="2">
    <source>
        <dbReference type="Proteomes" id="UP000077755"/>
    </source>
</evidence>
<keyword evidence="2" id="KW-1185">Reference proteome</keyword>
<organism evidence="1 2">
    <name type="scientific">Daucus carota subsp. sativus</name>
    <name type="common">Carrot</name>
    <dbReference type="NCBI Taxonomy" id="79200"/>
    <lineage>
        <taxon>Eukaryota</taxon>
        <taxon>Viridiplantae</taxon>
        <taxon>Streptophyta</taxon>
        <taxon>Embryophyta</taxon>
        <taxon>Tracheophyta</taxon>
        <taxon>Spermatophyta</taxon>
        <taxon>Magnoliopsida</taxon>
        <taxon>eudicotyledons</taxon>
        <taxon>Gunneridae</taxon>
        <taxon>Pentapetalae</taxon>
        <taxon>asterids</taxon>
        <taxon>campanulids</taxon>
        <taxon>Apiales</taxon>
        <taxon>Apiaceae</taxon>
        <taxon>Apioideae</taxon>
        <taxon>Scandiceae</taxon>
        <taxon>Daucinae</taxon>
        <taxon>Daucus</taxon>
        <taxon>Daucus sect. Daucus</taxon>
    </lineage>
</organism>